<feature type="region of interest" description="Disordered" evidence="5">
    <location>
        <begin position="1"/>
        <end position="21"/>
    </location>
</feature>
<feature type="compositionally biased region" description="Polar residues" evidence="5">
    <location>
        <begin position="1"/>
        <end position="17"/>
    </location>
</feature>
<accession>A0A2T0QUY4</accession>
<comment type="caution">
    <text evidence="8">The sequence shown here is derived from an EMBL/GenBank/DDBJ whole genome shotgun (WGS) entry which is preliminary data.</text>
</comment>
<evidence type="ECO:0000313" key="9">
    <source>
        <dbReference type="Proteomes" id="UP000238083"/>
    </source>
</evidence>
<dbReference type="AlphaFoldDB" id="A0A2T0QUY4"/>
<keyword evidence="2 6" id="KW-0812">Transmembrane</keyword>
<dbReference type="PANTHER" id="PTHR42770:SF16">
    <property type="entry name" value="AMINO ACID PERMEASE"/>
    <property type="match status" value="1"/>
</dbReference>
<keyword evidence="4 6" id="KW-0472">Membrane</keyword>
<sequence>MSAEMQDSTSTTRSNTAAPEERRLEGNLGTMDIVFTVLAFNAPLSVFVGFVPVIIGVGNGLGAPIAYLAAGLLILLFAVGFTAMGRKLPNAGAFYAYITAGLGRPIGLGAAFLAVVSYIFVLVGGYAFGGIVLEALVRDVLGGPDITWWAWVLVLMATAGTLGYFKISLSAKILTVTMTLELIVVVAYNAVVFATGGQDGQTGAPLVVSNIFSGNLGLAALFGIVCFSGFEATAVFREEARDPARTVPRATYIAIITMAVLYATSAWAMITGIGTSAVVDASASDPTGTVFASIQQYLGNVAVDLVNVLLVTSIFAANLATHNVTTRYLYSLSVDRVFHPRLGRVHARHGSPHVASIATSIIAVAFLTVLVLARSDGATIYAVLVGIGGYALILLMLLTSIAVVRFFAADRTGSLSWSRTIAPVIAALGLVGALALASANLGTMVGGNQALASGLMMLFYTCLVVGVVYALILRRRSPEVYQRIGRQDV</sequence>
<evidence type="ECO:0000256" key="4">
    <source>
        <dbReference type="ARBA" id="ARBA00023136"/>
    </source>
</evidence>
<dbReference type="InterPro" id="IPR004841">
    <property type="entry name" value="AA-permease/SLC12A_dom"/>
</dbReference>
<dbReference type="RefSeq" id="WP_211298952.1">
    <property type="nucleotide sequence ID" value="NZ_PVZF01000022.1"/>
</dbReference>
<evidence type="ECO:0000259" key="7">
    <source>
        <dbReference type="Pfam" id="PF00324"/>
    </source>
</evidence>
<feature type="transmembrane region" description="Helical" evidence="6">
    <location>
        <begin position="33"/>
        <end position="55"/>
    </location>
</feature>
<organism evidence="8 9">
    <name type="scientific">Kineococcus rhizosphaerae</name>
    <dbReference type="NCBI Taxonomy" id="559628"/>
    <lineage>
        <taxon>Bacteria</taxon>
        <taxon>Bacillati</taxon>
        <taxon>Actinomycetota</taxon>
        <taxon>Actinomycetes</taxon>
        <taxon>Kineosporiales</taxon>
        <taxon>Kineosporiaceae</taxon>
        <taxon>Kineococcus</taxon>
    </lineage>
</organism>
<feature type="transmembrane region" description="Helical" evidence="6">
    <location>
        <begin position="420"/>
        <end position="439"/>
    </location>
</feature>
<feature type="transmembrane region" description="Helical" evidence="6">
    <location>
        <begin position="106"/>
        <end position="128"/>
    </location>
</feature>
<evidence type="ECO:0000256" key="3">
    <source>
        <dbReference type="ARBA" id="ARBA00022989"/>
    </source>
</evidence>
<feature type="transmembrane region" description="Helical" evidence="6">
    <location>
        <begin position="174"/>
        <end position="194"/>
    </location>
</feature>
<dbReference type="Proteomes" id="UP000238083">
    <property type="component" value="Unassembled WGS sequence"/>
</dbReference>
<gene>
    <name evidence="8" type="ORF">CLV37_12212</name>
</gene>
<evidence type="ECO:0000313" key="8">
    <source>
        <dbReference type="EMBL" id="PRY08935.1"/>
    </source>
</evidence>
<feature type="transmembrane region" description="Helical" evidence="6">
    <location>
        <begin position="379"/>
        <end position="408"/>
    </location>
</feature>
<evidence type="ECO:0000256" key="5">
    <source>
        <dbReference type="SAM" id="MobiDB-lite"/>
    </source>
</evidence>
<feature type="transmembrane region" description="Helical" evidence="6">
    <location>
        <begin position="206"/>
        <end position="230"/>
    </location>
</feature>
<evidence type="ECO:0000256" key="2">
    <source>
        <dbReference type="ARBA" id="ARBA00022692"/>
    </source>
</evidence>
<dbReference type="Gene3D" id="1.20.1740.10">
    <property type="entry name" value="Amino acid/polyamine transporter I"/>
    <property type="match status" value="1"/>
</dbReference>
<dbReference type="GO" id="GO:0022857">
    <property type="term" value="F:transmembrane transporter activity"/>
    <property type="evidence" value="ECO:0007669"/>
    <property type="project" value="InterPro"/>
</dbReference>
<comment type="subcellular location">
    <subcellularLocation>
        <location evidence="1">Membrane</location>
        <topology evidence="1">Multi-pass membrane protein</topology>
    </subcellularLocation>
</comment>
<dbReference type="InterPro" id="IPR050367">
    <property type="entry name" value="APC_superfamily"/>
</dbReference>
<reference evidence="8 9" key="1">
    <citation type="submission" date="2018-03" db="EMBL/GenBank/DDBJ databases">
        <title>Genomic Encyclopedia of Archaeal and Bacterial Type Strains, Phase II (KMG-II): from individual species to whole genera.</title>
        <authorList>
            <person name="Goeker M."/>
        </authorList>
    </citation>
    <scope>NUCLEOTIDE SEQUENCE [LARGE SCALE GENOMIC DNA]</scope>
    <source>
        <strain evidence="8 9">DSM 19711</strain>
    </source>
</reference>
<dbReference type="Pfam" id="PF00324">
    <property type="entry name" value="AA_permease"/>
    <property type="match status" value="1"/>
</dbReference>
<feature type="transmembrane region" description="Helical" evidence="6">
    <location>
        <begin position="297"/>
        <end position="320"/>
    </location>
</feature>
<feature type="domain" description="Amino acid permease/ SLC12A" evidence="7">
    <location>
        <begin position="41"/>
        <end position="468"/>
    </location>
</feature>
<name>A0A2T0QUY4_9ACTN</name>
<dbReference type="PANTHER" id="PTHR42770">
    <property type="entry name" value="AMINO ACID TRANSPORTER-RELATED"/>
    <property type="match status" value="1"/>
</dbReference>
<feature type="transmembrane region" description="Helical" evidence="6">
    <location>
        <begin position="61"/>
        <end position="85"/>
    </location>
</feature>
<feature type="transmembrane region" description="Helical" evidence="6">
    <location>
        <begin position="251"/>
        <end position="277"/>
    </location>
</feature>
<evidence type="ECO:0000256" key="6">
    <source>
        <dbReference type="SAM" id="Phobius"/>
    </source>
</evidence>
<feature type="transmembrane region" description="Helical" evidence="6">
    <location>
        <begin position="354"/>
        <end position="373"/>
    </location>
</feature>
<protein>
    <submittedName>
        <fullName evidence="8">Amino acid/polyamine/organocation transporter (APC superfamily)</fullName>
    </submittedName>
</protein>
<feature type="transmembrane region" description="Helical" evidence="6">
    <location>
        <begin position="148"/>
        <end position="167"/>
    </location>
</feature>
<keyword evidence="9" id="KW-1185">Reference proteome</keyword>
<dbReference type="GO" id="GO:0005886">
    <property type="term" value="C:plasma membrane"/>
    <property type="evidence" value="ECO:0007669"/>
    <property type="project" value="UniProtKB-SubCell"/>
</dbReference>
<evidence type="ECO:0000256" key="1">
    <source>
        <dbReference type="ARBA" id="ARBA00004141"/>
    </source>
</evidence>
<dbReference type="PIRSF" id="PIRSF006060">
    <property type="entry name" value="AA_transporter"/>
    <property type="match status" value="1"/>
</dbReference>
<feature type="transmembrane region" description="Helical" evidence="6">
    <location>
        <begin position="451"/>
        <end position="473"/>
    </location>
</feature>
<dbReference type="EMBL" id="PVZF01000022">
    <property type="protein sequence ID" value="PRY08935.1"/>
    <property type="molecule type" value="Genomic_DNA"/>
</dbReference>
<keyword evidence="3 6" id="KW-1133">Transmembrane helix</keyword>
<proteinExistence type="predicted"/>